<evidence type="ECO:0000256" key="1">
    <source>
        <dbReference type="SAM" id="MobiDB-lite"/>
    </source>
</evidence>
<comment type="caution">
    <text evidence="2">The sequence shown here is derived from an EMBL/GenBank/DDBJ whole genome shotgun (WGS) entry which is preliminary data.</text>
</comment>
<dbReference type="InterPro" id="IPR005378">
    <property type="entry name" value="Vps35"/>
</dbReference>
<dbReference type="AlphaFoldDB" id="A0A699ZZP8"/>
<dbReference type="Pfam" id="PF03635">
    <property type="entry name" value="Vps35"/>
    <property type="match status" value="1"/>
</dbReference>
<accession>A0A699ZZP8</accession>
<dbReference type="Proteomes" id="UP000485058">
    <property type="component" value="Unassembled WGS sequence"/>
</dbReference>
<dbReference type="PANTHER" id="PTHR11099">
    <property type="entry name" value="VACUOLAR SORTING PROTEIN 35"/>
    <property type="match status" value="1"/>
</dbReference>
<dbReference type="GO" id="GO:0030906">
    <property type="term" value="C:retromer, cargo-selective complex"/>
    <property type="evidence" value="ECO:0007669"/>
    <property type="project" value="InterPro"/>
</dbReference>
<dbReference type="EMBL" id="BLLF01002526">
    <property type="protein sequence ID" value="GFH24396.1"/>
    <property type="molecule type" value="Genomic_DNA"/>
</dbReference>
<feature type="non-terminal residue" evidence="2">
    <location>
        <position position="238"/>
    </location>
</feature>
<name>A0A699ZZP8_HAELA</name>
<keyword evidence="3" id="KW-1185">Reference proteome</keyword>
<sequence length="238" mass="25859">MEQIISCKDDIAQQYLFQVFPDSFHLGTLDSLLGALPEMQPGVKVHSVMASLMDRLARYAAADPWAMTRLTEMRAFERFRDAIGRIISAQASMAPADAVEMYVALMNFTGSVHPNLVTNVNQVLAAAHAALAPRGLAGDSRAERALVALLTLPITKYDVVTGLGLSEYPLLMGLLRQRTHKELASRIVHSVLDAGTRITSTEKVAMMFRFIAPLVHDGPLDGSPPSAPTSSIDDLDDE</sequence>
<dbReference type="GO" id="GO:0005829">
    <property type="term" value="C:cytosol"/>
    <property type="evidence" value="ECO:0007669"/>
    <property type="project" value="GOC"/>
</dbReference>
<dbReference type="PANTHER" id="PTHR11099:SF0">
    <property type="entry name" value="VACUOLAR PROTEIN SORTING-ASSOCIATED PROTEIN 35"/>
    <property type="match status" value="1"/>
</dbReference>
<evidence type="ECO:0000313" key="3">
    <source>
        <dbReference type="Proteomes" id="UP000485058"/>
    </source>
</evidence>
<dbReference type="GO" id="GO:0042147">
    <property type="term" value="P:retrograde transport, endosome to Golgi"/>
    <property type="evidence" value="ECO:0007669"/>
    <property type="project" value="InterPro"/>
</dbReference>
<feature type="region of interest" description="Disordered" evidence="1">
    <location>
        <begin position="219"/>
        <end position="238"/>
    </location>
</feature>
<proteinExistence type="predicted"/>
<reference evidence="2 3" key="1">
    <citation type="submission" date="2020-02" db="EMBL/GenBank/DDBJ databases">
        <title>Draft genome sequence of Haematococcus lacustris strain NIES-144.</title>
        <authorList>
            <person name="Morimoto D."/>
            <person name="Nakagawa S."/>
            <person name="Yoshida T."/>
            <person name="Sawayama S."/>
        </authorList>
    </citation>
    <scope>NUCLEOTIDE SEQUENCE [LARGE SCALE GENOMIC DNA]</scope>
    <source>
        <strain evidence="2 3">NIES-144</strain>
    </source>
</reference>
<protein>
    <submittedName>
        <fullName evidence="2">Vacuolar protein sorting-associated protein 35</fullName>
    </submittedName>
</protein>
<organism evidence="2 3">
    <name type="scientific">Haematococcus lacustris</name>
    <name type="common">Green alga</name>
    <name type="synonym">Haematococcus pluvialis</name>
    <dbReference type="NCBI Taxonomy" id="44745"/>
    <lineage>
        <taxon>Eukaryota</taxon>
        <taxon>Viridiplantae</taxon>
        <taxon>Chlorophyta</taxon>
        <taxon>core chlorophytes</taxon>
        <taxon>Chlorophyceae</taxon>
        <taxon>CS clade</taxon>
        <taxon>Chlamydomonadales</taxon>
        <taxon>Haematococcaceae</taxon>
        <taxon>Haematococcus</taxon>
    </lineage>
</organism>
<dbReference type="GO" id="GO:0006886">
    <property type="term" value="P:intracellular protein transport"/>
    <property type="evidence" value="ECO:0007669"/>
    <property type="project" value="TreeGrafter"/>
</dbReference>
<gene>
    <name evidence="2" type="ORF">HaLaN_22185</name>
</gene>
<dbReference type="GO" id="GO:0005770">
    <property type="term" value="C:late endosome"/>
    <property type="evidence" value="ECO:0007669"/>
    <property type="project" value="TreeGrafter"/>
</dbReference>
<feature type="non-terminal residue" evidence="2">
    <location>
        <position position="1"/>
    </location>
</feature>
<evidence type="ECO:0000313" key="2">
    <source>
        <dbReference type="EMBL" id="GFH24396.1"/>
    </source>
</evidence>